<comment type="caution">
    <text evidence="7">The sequence shown here is derived from an EMBL/GenBank/DDBJ whole genome shotgun (WGS) entry which is preliminary data.</text>
</comment>
<feature type="transmembrane region" description="Helical" evidence="5">
    <location>
        <begin position="63"/>
        <end position="82"/>
    </location>
</feature>
<gene>
    <name evidence="7" type="ORF">CKM354_000067200</name>
</gene>
<dbReference type="Proteomes" id="UP000825890">
    <property type="component" value="Unassembled WGS sequence"/>
</dbReference>
<feature type="transmembrane region" description="Helical" evidence="5">
    <location>
        <begin position="514"/>
        <end position="535"/>
    </location>
</feature>
<dbReference type="Pfam" id="PF07690">
    <property type="entry name" value="MFS_1"/>
    <property type="match status" value="1"/>
</dbReference>
<feature type="transmembrane region" description="Helical" evidence="5">
    <location>
        <begin position="375"/>
        <end position="397"/>
    </location>
</feature>
<evidence type="ECO:0000256" key="5">
    <source>
        <dbReference type="SAM" id="Phobius"/>
    </source>
</evidence>
<dbReference type="InterPro" id="IPR020846">
    <property type="entry name" value="MFS_dom"/>
</dbReference>
<dbReference type="GO" id="GO:0022857">
    <property type="term" value="F:transmembrane transporter activity"/>
    <property type="evidence" value="ECO:0007669"/>
    <property type="project" value="InterPro"/>
</dbReference>
<dbReference type="PANTHER" id="PTHR23502:SF34">
    <property type="entry name" value="PROTEIN HOL1"/>
    <property type="match status" value="1"/>
</dbReference>
<keyword evidence="4 5" id="KW-0472">Membrane</keyword>
<name>A0A9P3F7Z6_9PEZI</name>
<dbReference type="GeneID" id="68286247"/>
<dbReference type="RefSeq" id="XP_044651705.1">
    <property type="nucleotide sequence ID" value="XM_044795770.1"/>
</dbReference>
<evidence type="ECO:0000256" key="2">
    <source>
        <dbReference type="ARBA" id="ARBA00022692"/>
    </source>
</evidence>
<protein>
    <recommendedName>
        <fullName evidence="6">Major facilitator superfamily (MFS) profile domain-containing protein</fullName>
    </recommendedName>
</protein>
<dbReference type="GO" id="GO:0005886">
    <property type="term" value="C:plasma membrane"/>
    <property type="evidence" value="ECO:0007669"/>
    <property type="project" value="TreeGrafter"/>
</dbReference>
<organism evidence="7 8">
    <name type="scientific">Cercospora kikuchii</name>
    <dbReference type="NCBI Taxonomy" id="84275"/>
    <lineage>
        <taxon>Eukaryota</taxon>
        <taxon>Fungi</taxon>
        <taxon>Dikarya</taxon>
        <taxon>Ascomycota</taxon>
        <taxon>Pezizomycotina</taxon>
        <taxon>Dothideomycetes</taxon>
        <taxon>Dothideomycetidae</taxon>
        <taxon>Mycosphaerellales</taxon>
        <taxon>Mycosphaerellaceae</taxon>
        <taxon>Cercospora</taxon>
    </lineage>
</organism>
<feature type="transmembrane region" description="Helical" evidence="5">
    <location>
        <begin position="417"/>
        <end position="438"/>
    </location>
</feature>
<keyword evidence="3 5" id="KW-1133">Transmembrane helix</keyword>
<feature type="transmembrane region" description="Helical" evidence="5">
    <location>
        <begin position="331"/>
        <end position="355"/>
    </location>
</feature>
<accession>A0A9P3F7Z6</accession>
<feature type="transmembrane region" description="Helical" evidence="5">
    <location>
        <begin position="160"/>
        <end position="183"/>
    </location>
</feature>
<comment type="subcellular location">
    <subcellularLocation>
        <location evidence="1">Membrane</location>
        <topology evidence="1">Multi-pass membrane protein</topology>
    </subcellularLocation>
</comment>
<dbReference type="PROSITE" id="PS50850">
    <property type="entry name" value="MFS"/>
    <property type="match status" value="1"/>
</dbReference>
<feature type="transmembrane region" description="Helical" evidence="5">
    <location>
        <begin position="444"/>
        <end position="470"/>
    </location>
</feature>
<dbReference type="PANTHER" id="PTHR23502">
    <property type="entry name" value="MAJOR FACILITATOR SUPERFAMILY"/>
    <property type="match status" value="1"/>
</dbReference>
<evidence type="ECO:0000313" key="8">
    <source>
        <dbReference type="Proteomes" id="UP000825890"/>
    </source>
</evidence>
<feature type="transmembrane region" description="Helical" evidence="5">
    <location>
        <begin position="94"/>
        <end position="119"/>
    </location>
</feature>
<dbReference type="Gene3D" id="1.20.1250.20">
    <property type="entry name" value="MFS general substrate transporter like domains"/>
    <property type="match status" value="1"/>
</dbReference>
<proteinExistence type="predicted"/>
<feature type="transmembrane region" description="Helical" evidence="5">
    <location>
        <begin position="131"/>
        <end position="148"/>
    </location>
</feature>
<dbReference type="OrthoDB" id="5215911at2759"/>
<dbReference type="InterPro" id="IPR011701">
    <property type="entry name" value="MFS"/>
</dbReference>
<keyword evidence="8" id="KW-1185">Reference proteome</keyword>
<evidence type="ECO:0000256" key="3">
    <source>
        <dbReference type="ARBA" id="ARBA00022989"/>
    </source>
</evidence>
<reference evidence="7 8" key="1">
    <citation type="submission" date="2021-01" db="EMBL/GenBank/DDBJ databases">
        <title>Cercospora kikuchii MAFF 305040 whole genome shotgun sequence.</title>
        <authorList>
            <person name="Kashiwa T."/>
            <person name="Suzuki T."/>
        </authorList>
    </citation>
    <scope>NUCLEOTIDE SEQUENCE [LARGE SCALE GENOMIC DNA]</scope>
    <source>
        <strain evidence="7 8">MAFF 305040</strain>
    </source>
</reference>
<evidence type="ECO:0000256" key="1">
    <source>
        <dbReference type="ARBA" id="ARBA00004141"/>
    </source>
</evidence>
<feature type="transmembrane region" description="Helical" evidence="5">
    <location>
        <begin position="482"/>
        <end position="502"/>
    </location>
</feature>
<evidence type="ECO:0000259" key="6">
    <source>
        <dbReference type="PROSITE" id="PS50850"/>
    </source>
</evidence>
<feature type="transmembrane region" description="Helical" evidence="5">
    <location>
        <begin position="219"/>
        <end position="239"/>
    </location>
</feature>
<dbReference type="AlphaFoldDB" id="A0A9P3F7Z6"/>
<dbReference type="SUPFAM" id="SSF103473">
    <property type="entry name" value="MFS general substrate transporter"/>
    <property type="match status" value="1"/>
</dbReference>
<evidence type="ECO:0000256" key="4">
    <source>
        <dbReference type="ARBA" id="ARBA00023136"/>
    </source>
</evidence>
<evidence type="ECO:0000313" key="7">
    <source>
        <dbReference type="EMBL" id="GIZ37218.1"/>
    </source>
</evidence>
<dbReference type="InterPro" id="IPR036259">
    <property type="entry name" value="MFS_trans_sf"/>
</dbReference>
<sequence>MAGLQTISFAHGEANFPDYDAPPGTVYLVEGTHEAGAAQAIVLIPRPSQDIRDPLRWSHWRKLYHVICLVIYAAVLGCITQWESVIYLPLIQTFRIGVSSLNVGAALMLLMLGVGNCFFVPLSNKIGRRSVYISSLVVVLAACLWLAFVDDIGGWQGAHVLIGLGAAPFEALPAISIADIFFAHERGGKIGWYVFGLSIGSFIGPICGGFVADNMGWRWIYRWGCIFTALTILLFYFTFEETRFIRERGEEAIVDVPHRKTEELSIGSRNPSTAGDIQEKKSRELELAREIGTQPIAGEVFETDNWKPQFRLWQLFPGAWREVWLEFFRPLITCAFPAVIWCGINYGTCVSWLSVMGTTIAEVFSKPPYLFKSSSLGLIYIAPLIGSLIGAICAGPLNDIFIIRLSNRNRGWREPEFRLWVLVPTAFVMACGLILYGVTSAHAMHWIIPILGAGFVGFGLSIGGTIAMAYIIDCYERIDTHVMTTVILIRNLVGFGITWGIQPWIDGMGQQNCFILTGVLAFLIMGPAALAFIFWGKRSRKATTSLYLKIAEQFEARNL</sequence>
<dbReference type="EMBL" id="BOLY01000001">
    <property type="protein sequence ID" value="GIZ37218.1"/>
    <property type="molecule type" value="Genomic_DNA"/>
</dbReference>
<keyword evidence="2 5" id="KW-0812">Transmembrane</keyword>
<feature type="transmembrane region" description="Helical" evidence="5">
    <location>
        <begin position="190"/>
        <end position="213"/>
    </location>
</feature>
<feature type="domain" description="Major facilitator superfamily (MFS) profile" evidence="6">
    <location>
        <begin position="61"/>
        <end position="559"/>
    </location>
</feature>